<accession>A0A1I7W9B0</accession>
<reference evidence="2" key="1">
    <citation type="submission" date="2016-11" db="UniProtKB">
        <authorList>
            <consortium name="WormBaseParasite"/>
        </authorList>
    </citation>
    <scope>IDENTIFICATION</scope>
</reference>
<name>A0A1I7W9B0_HETBA</name>
<protein>
    <submittedName>
        <fullName evidence="2">Zinc/iron-chelating domain-containing protein</fullName>
    </submittedName>
</protein>
<dbReference type="Proteomes" id="UP000095283">
    <property type="component" value="Unplaced"/>
</dbReference>
<sequence>MCQAGCQCCHGRGHVVPTFRAPEFSPFHAI</sequence>
<evidence type="ECO:0000313" key="2">
    <source>
        <dbReference type="WBParaSite" id="Hba_01251"/>
    </source>
</evidence>
<dbReference type="AlphaFoldDB" id="A0A1I7W9B0"/>
<keyword evidence="1" id="KW-1185">Reference proteome</keyword>
<proteinExistence type="predicted"/>
<organism evidence="1 2">
    <name type="scientific">Heterorhabditis bacteriophora</name>
    <name type="common">Entomopathogenic nematode worm</name>
    <dbReference type="NCBI Taxonomy" id="37862"/>
    <lineage>
        <taxon>Eukaryota</taxon>
        <taxon>Metazoa</taxon>
        <taxon>Ecdysozoa</taxon>
        <taxon>Nematoda</taxon>
        <taxon>Chromadorea</taxon>
        <taxon>Rhabditida</taxon>
        <taxon>Rhabditina</taxon>
        <taxon>Rhabditomorpha</taxon>
        <taxon>Strongyloidea</taxon>
        <taxon>Heterorhabditidae</taxon>
        <taxon>Heterorhabditis</taxon>
    </lineage>
</organism>
<evidence type="ECO:0000313" key="1">
    <source>
        <dbReference type="Proteomes" id="UP000095283"/>
    </source>
</evidence>
<dbReference type="WBParaSite" id="Hba_01251">
    <property type="protein sequence ID" value="Hba_01251"/>
    <property type="gene ID" value="Hba_01251"/>
</dbReference>